<evidence type="ECO:0008006" key="3">
    <source>
        <dbReference type="Google" id="ProtNLM"/>
    </source>
</evidence>
<keyword evidence="2" id="KW-1185">Reference proteome</keyword>
<dbReference type="EMBL" id="OZ034838">
    <property type="protein sequence ID" value="CAL1678820.1"/>
    <property type="molecule type" value="Genomic_DNA"/>
</dbReference>
<accession>A0AAV2NF18</accession>
<dbReference type="Proteomes" id="UP001497644">
    <property type="component" value="Chromosome 15"/>
</dbReference>
<gene>
    <name evidence="1" type="ORF">LPLAT_LOCUS4605</name>
</gene>
<sequence length="229" mass="26556">MKMRNTWKKYIYLEAVGSLLYVRQISRPDIAYIVNILSSYCKKPKQHWLAVKRVMRYLKGTVDYKLTFSKKQEHNLIGYSDADWANDPNDRKSITGSVFTKCGDAITWFSKKQRNVALSTVEAEYIALSFTCQEAIWLRELVKEIARTDKGENICIKCDSTDAIASAKNYVTSQRTKHIDVRHHFVREKIEEKVINVNYLSTSEMLADILTKALPHTKHKFLSEQLGLR</sequence>
<evidence type="ECO:0000313" key="2">
    <source>
        <dbReference type="Proteomes" id="UP001497644"/>
    </source>
</evidence>
<name>A0AAV2NF18_9HYME</name>
<protein>
    <recommendedName>
        <fullName evidence="3">Retrovirus-related Pol polyprotein from transposon TNT 1-94</fullName>
    </recommendedName>
</protein>
<organism evidence="1 2">
    <name type="scientific">Lasius platythorax</name>
    <dbReference type="NCBI Taxonomy" id="488582"/>
    <lineage>
        <taxon>Eukaryota</taxon>
        <taxon>Metazoa</taxon>
        <taxon>Ecdysozoa</taxon>
        <taxon>Arthropoda</taxon>
        <taxon>Hexapoda</taxon>
        <taxon>Insecta</taxon>
        <taxon>Pterygota</taxon>
        <taxon>Neoptera</taxon>
        <taxon>Endopterygota</taxon>
        <taxon>Hymenoptera</taxon>
        <taxon>Apocrita</taxon>
        <taxon>Aculeata</taxon>
        <taxon>Formicoidea</taxon>
        <taxon>Formicidae</taxon>
        <taxon>Formicinae</taxon>
        <taxon>Lasius</taxon>
        <taxon>Lasius</taxon>
    </lineage>
</organism>
<reference evidence="1" key="1">
    <citation type="submission" date="2024-04" db="EMBL/GenBank/DDBJ databases">
        <authorList>
            <consortium name="Molecular Ecology Group"/>
        </authorList>
    </citation>
    <scope>NUCLEOTIDE SEQUENCE</scope>
</reference>
<dbReference type="CDD" id="cd09272">
    <property type="entry name" value="RNase_HI_RT_Ty1"/>
    <property type="match status" value="1"/>
</dbReference>
<dbReference type="SUPFAM" id="SSF56672">
    <property type="entry name" value="DNA/RNA polymerases"/>
    <property type="match status" value="1"/>
</dbReference>
<proteinExistence type="predicted"/>
<dbReference type="InterPro" id="IPR043502">
    <property type="entry name" value="DNA/RNA_pol_sf"/>
</dbReference>
<dbReference type="GO" id="GO:0071897">
    <property type="term" value="P:DNA biosynthetic process"/>
    <property type="evidence" value="ECO:0007669"/>
    <property type="project" value="UniProtKB-ARBA"/>
</dbReference>
<evidence type="ECO:0000313" key="1">
    <source>
        <dbReference type="EMBL" id="CAL1678820.1"/>
    </source>
</evidence>
<dbReference type="AlphaFoldDB" id="A0AAV2NF18"/>
<dbReference type="PANTHER" id="PTHR11439">
    <property type="entry name" value="GAG-POL-RELATED RETROTRANSPOSON"/>
    <property type="match status" value="1"/>
</dbReference>